<evidence type="ECO:0000259" key="1">
    <source>
        <dbReference type="PROSITE" id="PS50086"/>
    </source>
</evidence>
<dbReference type="Proteomes" id="UP000688137">
    <property type="component" value="Unassembled WGS sequence"/>
</dbReference>
<dbReference type="EMBL" id="CAJJDM010000050">
    <property type="protein sequence ID" value="CAD8072794.1"/>
    <property type="molecule type" value="Genomic_DNA"/>
</dbReference>
<name>A0A8S1MC00_PARPR</name>
<reference evidence="2" key="1">
    <citation type="submission" date="2021-01" db="EMBL/GenBank/DDBJ databases">
        <authorList>
            <consortium name="Genoscope - CEA"/>
            <person name="William W."/>
        </authorList>
    </citation>
    <scope>NUCLEOTIDE SEQUENCE</scope>
</reference>
<dbReference type="AlphaFoldDB" id="A0A8S1MC00"/>
<dbReference type="InterPro" id="IPR000195">
    <property type="entry name" value="Rab-GAP-TBC_dom"/>
</dbReference>
<evidence type="ECO:0000313" key="2">
    <source>
        <dbReference type="EMBL" id="CAD8072794.1"/>
    </source>
</evidence>
<proteinExistence type="predicted"/>
<dbReference type="PROSITE" id="PS50086">
    <property type="entry name" value="TBC_RABGAP"/>
    <property type="match status" value="1"/>
</dbReference>
<dbReference type="PANTHER" id="PTHR22957">
    <property type="entry name" value="TBC1 DOMAIN FAMILY MEMBER GTPASE-ACTIVATING PROTEIN"/>
    <property type="match status" value="1"/>
</dbReference>
<dbReference type="SMART" id="SM00164">
    <property type="entry name" value="TBC"/>
    <property type="match status" value="1"/>
</dbReference>
<protein>
    <recommendedName>
        <fullName evidence="1">Rab-GAP TBC domain-containing protein</fullName>
    </recommendedName>
</protein>
<dbReference type="PANTHER" id="PTHR22957:SF27">
    <property type="entry name" value="TBC1 DOMAIN FAMILY MEMBER 13"/>
    <property type="match status" value="1"/>
</dbReference>
<evidence type="ECO:0000313" key="3">
    <source>
        <dbReference type="Proteomes" id="UP000688137"/>
    </source>
</evidence>
<keyword evidence="3" id="KW-1185">Reference proteome</keyword>
<comment type="caution">
    <text evidence="2">The sequence shown here is derived from an EMBL/GenBank/DDBJ whole genome shotgun (WGS) entry which is preliminary data.</text>
</comment>
<accession>A0A8S1MC00</accession>
<organism evidence="2 3">
    <name type="scientific">Paramecium primaurelia</name>
    <dbReference type="NCBI Taxonomy" id="5886"/>
    <lineage>
        <taxon>Eukaryota</taxon>
        <taxon>Sar</taxon>
        <taxon>Alveolata</taxon>
        <taxon>Ciliophora</taxon>
        <taxon>Intramacronucleata</taxon>
        <taxon>Oligohymenophorea</taxon>
        <taxon>Peniculida</taxon>
        <taxon>Parameciidae</taxon>
        <taxon>Paramecium</taxon>
    </lineage>
</organism>
<dbReference type="GO" id="GO:0005096">
    <property type="term" value="F:GTPase activator activity"/>
    <property type="evidence" value="ECO:0007669"/>
    <property type="project" value="TreeGrafter"/>
</dbReference>
<dbReference type="OMA" id="MPFFSAK"/>
<feature type="domain" description="Rab-GAP TBC" evidence="1">
    <location>
        <begin position="53"/>
        <end position="274"/>
    </location>
</feature>
<dbReference type="Pfam" id="PF00566">
    <property type="entry name" value="RabGAP-TBC"/>
    <property type="match status" value="1"/>
</dbReference>
<sequence>MQNQDFDIESLSQNLVGISNENQQLIKDVQNILRNEIVDEDGLIKLCQQGFTNQTSRLRGIVWRLLLGYFPLNRKYWTQVIIKNKDNYNNIKIENIKKAPPQNKNDHPLSRNTDSDWNNHFQDQQLWSKIQKDVIRTRVKELGKEDYREMLNRILFLCCKLNKMDYVQGMNEFAALILYMCMSDPNEKLQNESDAFYCFMILMTNLKNNFQLQKEKVRAFQDLLKKVDWKLHDHLVNQKMDFSILYVKWFMILFAQDFHIDDSLRIWDCLFCQKNNREEFLYCLAISFLIQLREELIVGDFGQILLILQNLEKQDINLSEVIQRAHLLQKEQKKC</sequence>
<dbReference type="GO" id="GO:0006886">
    <property type="term" value="P:intracellular protein transport"/>
    <property type="evidence" value="ECO:0007669"/>
    <property type="project" value="TreeGrafter"/>
</dbReference>
<gene>
    <name evidence="2" type="ORF">PPRIM_AZ9-3.1.T0500027</name>
</gene>